<dbReference type="InterPro" id="IPR051120">
    <property type="entry name" value="ABC_AA/LPS_Transport"/>
</dbReference>
<dbReference type="InterPro" id="IPR030921">
    <property type="entry name" value="LPS_export_LptB"/>
</dbReference>
<proteinExistence type="predicted"/>
<feature type="domain" description="ABC transporter" evidence="4">
    <location>
        <begin position="8"/>
        <end position="240"/>
    </location>
</feature>
<dbReference type="PANTHER" id="PTHR45772:SF10">
    <property type="entry name" value="LIPOPOLYSACCHARIDE EXPORT SYSTEM ATP-BINDING PROTEIN LPTB"/>
    <property type="match status" value="1"/>
</dbReference>
<dbReference type="InterPro" id="IPR027417">
    <property type="entry name" value="P-loop_NTPase"/>
</dbReference>
<evidence type="ECO:0000256" key="2">
    <source>
        <dbReference type="ARBA" id="ARBA00022741"/>
    </source>
</evidence>
<dbReference type="FunFam" id="3.40.50.300:FF:000151">
    <property type="entry name" value="Lipopolysaccharide ABC transporter ATP-binding protein"/>
    <property type="match status" value="1"/>
</dbReference>
<dbReference type="PANTHER" id="PTHR45772">
    <property type="entry name" value="CONSERVED COMPONENT OF ABC TRANSPORTER FOR NATURAL AMINO ACIDS-RELATED"/>
    <property type="match status" value="1"/>
</dbReference>
<protein>
    <submittedName>
        <fullName evidence="5">LPS export ABC transporter ATP-binding protein</fullName>
    </submittedName>
</protein>
<keyword evidence="1" id="KW-0813">Transport</keyword>
<dbReference type="GO" id="GO:0043190">
    <property type="term" value="C:ATP-binding cassette (ABC) transporter complex"/>
    <property type="evidence" value="ECO:0007669"/>
    <property type="project" value="InterPro"/>
</dbReference>
<gene>
    <name evidence="5" type="primary">lptB</name>
    <name evidence="5" type="ORF">IAC51_00140</name>
</gene>
<dbReference type="InterPro" id="IPR003593">
    <property type="entry name" value="AAA+_ATPase"/>
</dbReference>
<organism evidence="5 6">
    <name type="scientific">Candidatus Aphodosoma intestinipullorum</name>
    <dbReference type="NCBI Taxonomy" id="2840674"/>
    <lineage>
        <taxon>Bacteria</taxon>
        <taxon>Pseudomonadati</taxon>
        <taxon>Bacteroidota</taxon>
        <taxon>Bacteroidia</taxon>
        <taxon>Bacteroidales</taxon>
        <taxon>Candidatus Aphodosoma</taxon>
    </lineage>
</organism>
<evidence type="ECO:0000313" key="5">
    <source>
        <dbReference type="EMBL" id="MBO8439042.1"/>
    </source>
</evidence>
<evidence type="ECO:0000313" key="6">
    <source>
        <dbReference type="Proteomes" id="UP000712007"/>
    </source>
</evidence>
<accession>A0A940DJG5</accession>
<dbReference type="NCBIfam" id="TIGR04406">
    <property type="entry name" value="LPS_export_lptB"/>
    <property type="match status" value="1"/>
</dbReference>
<sequence>MENSDMVLRTEHLFKTYGKRTVVNDVSINVHQGEIVGLLGPNGAGKTTTFYMTTGLVTPNKGRIFLNDTEITKYPVYRRAQAGIGYLAQEASVFRKLSVEDNIKAVLEMTKFPKSYQKEKLESLIEEFRLQHVRKNIGDRLSGGERRRCEIARCLAIEPSFIMLDEPFAGVDPIAVQDIQDIVWHLKDRNIGILITDHNVDETLSITDRAYLLFEGRILFQGTPEDLAGNPIVREKYLGRDFELKRKTRVEI</sequence>
<evidence type="ECO:0000256" key="3">
    <source>
        <dbReference type="ARBA" id="ARBA00022840"/>
    </source>
</evidence>
<reference evidence="5" key="1">
    <citation type="submission" date="2020-10" db="EMBL/GenBank/DDBJ databases">
        <authorList>
            <person name="Gilroy R."/>
        </authorList>
    </citation>
    <scope>NUCLEOTIDE SEQUENCE</scope>
    <source>
        <strain evidence="5">3924</strain>
    </source>
</reference>
<dbReference type="PROSITE" id="PS50893">
    <property type="entry name" value="ABC_TRANSPORTER_2"/>
    <property type="match status" value="1"/>
</dbReference>
<dbReference type="GO" id="GO:0016887">
    <property type="term" value="F:ATP hydrolysis activity"/>
    <property type="evidence" value="ECO:0007669"/>
    <property type="project" value="InterPro"/>
</dbReference>
<dbReference type="GO" id="GO:0055085">
    <property type="term" value="P:transmembrane transport"/>
    <property type="evidence" value="ECO:0007669"/>
    <property type="project" value="InterPro"/>
</dbReference>
<dbReference type="SMART" id="SM00382">
    <property type="entry name" value="AAA"/>
    <property type="match status" value="1"/>
</dbReference>
<dbReference type="Proteomes" id="UP000712007">
    <property type="component" value="Unassembled WGS sequence"/>
</dbReference>
<dbReference type="Pfam" id="PF00005">
    <property type="entry name" value="ABC_tran"/>
    <property type="match status" value="1"/>
</dbReference>
<keyword evidence="3 5" id="KW-0067">ATP-binding</keyword>
<reference evidence="5" key="2">
    <citation type="journal article" date="2021" name="PeerJ">
        <title>Extensive microbial diversity within the chicken gut microbiome revealed by metagenomics and culture.</title>
        <authorList>
            <person name="Gilroy R."/>
            <person name="Ravi A."/>
            <person name="Getino M."/>
            <person name="Pursley I."/>
            <person name="Horton D.L."/>
            <person name="Alikhan N.F."/>
            <person name="Baker D."/>
            <person name="Gharbi K."/>
            <person name="Hall N."/>
            <person name="Watson M."/>
            <person name="Adriaenssens E.M."/>
            <person name="Foster-Nyarko E."/>
            <person name="Jarju S."/>
            <person name="Secka A."/>
            <person name="Antonio M."/>
            <person name="Oren A."/>
            <person name="Chaudhuri R.R."/>
            <person name="La Ragione R."/>
            <person name="Hildebrand F."/>
            <person name="Pallen M.J."/>
        </authorList>
    </citation>
    <scope>NUCLEOTIDE SEQUENCE</scope>
    <source>
        <strain evidence="5">3924</strain>
    </source>
</reference>
<dbReference type="AlphaFoldDB" id="A0A940DJG5"/>
<dbReference type="EMBL" id="JADIMV010000002">
    <property type="protein sequence ID" value="MBO8439042.1"/>
    <property type="molecule type" value="Genomic_DNA"/>
</dbReference>
<dbReference type="CDD" id="cd03218">
    <property type="entry name" value="ABC_YhbG"/>
    <property type="match status" value="1"/>
</dbReference>
<dbReference type="Gene3D" id="3.40.50.300">
    <property type="entry name" value="P-loop containing nucleotide triphosphate hydrolases"/>
    <property type="match status" value="1"/>
</dbReference>
<evidence type="ECO:0000256" key="1">
    <source>
        <dbReference type="ARBA" id="ARBA00022448"/>
    </source>
</evidence>
<dbReference type="SUPFAM" id="SSF52540">
    <property type="entry name" value="P-loop containing nucleoside triphosphate hydrolases"/>
    <property type="match status" value="1"/>
</dbReference>
<name>A0A940DJG5_9BACT</name>
<dbReference type="GO" id="GO:0005524">
    <property type="term" value="F:ATP binding"/>
    <property type="evidence" value="ECO:0007669"/>
    <property type="project" value="UniProtKB-KW"/>
</dbReference>
<keyword evidence="2" id="KW-0547">Nucleotide-binding</keyword>
<comment type="caution">
    <text evidence="5">The sequence shown here is derived from an EMBL/GenBank/DDBJ whole genome shotgun (WGS) entry which is preliminary data.</text>
</comment>
<evidence type="ECO:0000259" key="4">
    <source>
        <dbReference type="PROSITE" id="PS50893"/>
    </source>
</evidence>
<dbReference type="InterPro" id="IPR003439">
    <property type="entry name" value="ABC_transporter-like_ATP-bd"/>
</dbReference>